<feature type="region of interest" description="Disordered" evidence="1">
    <location>
        <begin position="1"/>
        <end position="274"/>
    </location>
</feature>
<feature type="compositionally biased region" description="Low complexity" evidence="1">
    <location>
        <begin position="112"/>
        <end position="129"/>
    </location>
</feature>
<reference evidence="2 3" key="1">
    <citation type="submission" date="2015-07" db="EMBL/GenBank/DDBJ databases">
        <authorList>
            <person name="Noorani M."/>
        </authorList>
    </citation>
    <scope>NUCLEOTIDE SEQUENCE [LARGE SCALE GENOMIC DNA]</scope>
    <source>
        <strain evidence="2">BBA 69670</strain>
    </source>
</reference>
<feature type="compositionally biased region" description="Basic and acidic residues" evidence="1">
    <location>
        <begin position="155"/>
        <end position="168"/>
    </location>
</feature>
<feature type="compositionally biased region" description="Basic and acidic residues" evidence="1">
    <location>
        <begin position="10"/>
        <end position="33"/>
    </location>
</feature>
<evidence type="ECO:0000313" key="3">
    <source>
        <dbReference type="Proteomes" id="UP000044841"/>
    </source>
</evidence>
<dbReference type="Proteomes" id="UP000044841">
    <property type="component" value="Unassembled WGS sequence"/>
</dbReference>
<dbReference type="EMBL" id="CYGV01001512">
    <property type="protein sequence ID" value="CUA75216.1"/>
    <property type="molecule type" value="Genomic_DNA"/>
</dbReference>
<protein>
    <submittedName>
        <fullName evidence="2">Uncharacterized protein</fullName>
    </submittedName>
</protein>
<proteinExistence type="predicted"/>
<accession>A0A0K6G9R0</accession>
<dbReference type="AlphaFoldDB" id="A0A0K6G9R0"/>
<gene>
    <name evidence="2" type="ORF">RSOLAG22IIIB_05785</name>
</gene>
<evidence type="ECO:0000313" key="2">
    <source>
        <dbReference type="EMBL" id="CUA75216.1"/>
    </source>
</evidence>
<feature type="compositionally biased region" description="Low complexity" evidence="1">
    <location>
        <begin position="36"/>
        <end position="47"/>
    </location>
</feature>
<keyword evidence="3" id="KW-1185">Reference proteome</keyword>
<sequence length="305" mass="33995">MRLLRQIGQLKREDDKAKEHEKEKEKENSKEKLLVGSRWSGSSRRTSPIGDEEDRLKVRPARNRPTSLVLSPSGGARATRGFWDSTRSTKDERLVVSEGEPSHKPDITKAKQFFNQPQPQSQPTPTINIETGTKNDPTEAGSTPIPSFPPSPSFRCEKTDKEKERDVESVTNSQGATSPVHAKERHNKGRKPAPRYSSSETGTVPPEERSHRSLSRLYMGGGSQRKSKVPPSPGTTSTENEARGFNIPNRSPVIATQNLSNNRDHSAPAISPVTHRDLRHVTRLSKRRLKSLGYGQFSYQSITDS</sequence>
<organism evidence="2 3">
    <name type="scientific">Rhizoctonia solani</name>
    <dbReference type="NCBI Taxonomy" id="456999"/>
    <lineage>
        <taxon>Eukaryota</taxon>
        <taxon>Fungi</taxon>
        <taxon>Dikarya</taxon>
        <taxon>Basidiomycota</taxon>
        <taxon>Agaricomycotina</taxon>
        <taxon>Agaricomycetes</taxon>
        <taxon>Cantharellales</taxon>
        <taxon>Ceratobasidiaceae</taxon>
        <taxon>Rhizoctonia</taxon>
    </lineage>
</organism>
<feature type="compositionally biased region" description="Basic and acidic residues" evidence="1">
    <location>
        <begin position="87"/>
        <end position="109"/>
    </location>
</feature>
<name>A0A0K6G9R0_9AGAM</name>
<evidence type="ECO:0000256" key="1">
    <source>
        <dbReference type="SAM" id="MobiDB-lite"/>
    </source>
</evidence>
<feature type="compositionally biased region" description="Basic residues" evidence="1">
    <location>
        <begin position="183"/>
        <end position="193"/>
    </location>
</feature>